<evidence type="ECO:0000259" key="6">
    <source>
        <dbReference type="SMART" id="SM00247"/>
    </source>
</evidence>
<evidence type="ECO:0000259" key="5">
    <source>
        <dbReference type="SMART" id="SM00198"/>
    </source>
</evidence>
<dbReference type="Pfam" id="PF00188">
    <property type="entry name" value="CAP"/>
    <property type="match status" value="1"/>
</dbReference>
<proteinExistence type="inferred from homology"/>
<dbReference type="Pfam" id="PF03995">
    <property type="entry name" value="Inhibitor_I36"/>
    <property type="match status" value="2"/>
</dbReference>
<dbReference type="RefSeq" id="WP_084090058.1">
    <property type="nucleotide sequence ID" value="NZ_FWXD01000006.1"/>
</dbReference>
<dbReference type="SUPFAM" id="SSF49695">
    <property type="entry name" value="gamma-Crystallin-like"/>
    <property type="match status" value="2"/>
</dbReference>
<dbReference type="CDD" id="cd05381">
    <property type="entry name" value="CAP_PR-1"/>
    <property type="match status" value="1"/>
</dbReference>
<dbReference type="InterPro" id="IPR018244">
    <property type="entry name" value="Allrgn_V5/Tpx1_CS"/>
</dbReference>
<protein>
    <submittedName>
        <fullName evidence="7">Cysteine-rich secretory protein family protein</fullName>
    </submittedName>
</protein>
<evidence type="ECO:0000313" key="7">
    <source>
        <dbReference type="EMBL" id="SMC22364.1"/>
    </source>
</evidence>
<dbReference type="PROSITE" id="PS01009">
    <property type="entry name" value="CRISP_1"/>
    <property type="match status" value="1"/>
</dbReference>
<gene>
    <name evidence="7" type="ORF">SAMN02745857_01399</name>
</gene>
<feature type="domain" description="Beta/gamma crystallin 'Greek key'" evidence="6">
    <location>
        <begin position="33"/>
        <end position="113"/>
    </location>
</feature>
<dbReference type="SUPFAM" id="SSF55797">
    <property type="entry name" value="PR-1-like"/>
    <property type="match status" value="1"/>
</dbReference>
<evidence type="ECO:0000313" key="8">
    <source>
        <dbReference type="Proteomes" id="UP000192761"/>
    </source>
</evidence>
<dbReference type="AlphaFoldDB" id="A0A1W1XF26"/>
<dbReference type="Pfam" id="PF04450">
    <property type="entry name" value="BSP"/>
    <property type="match status" value="1"/>
</dbReference>
<name>A0A1W1XF26_9NEIS</name>
<keyword evidence="2" id="KW-0677">Repeat</keyword>
<feature type="domain" description="SCP" evidence="5">
    <location>
        <begin position="520"/>
        <end position="669"/>
    </location>
</feature>
<dbReference type="PANTHER" id="PTHR10334">
    <property type="entry name" value="CYSTEINE-RICH SECRETORY PROTEIN-RELATED"/>
    <property type="match status" value="1"/>
</dbReference>
<dbReference type="InterPro" id="IPR014044">
    <property type="entry name" value="CAP_dom"/>
</dbReference>
<dbReference type="OrthoDB" id="9794228at2"/>
<dbReference type="PRINTS" id="PR00837">
    <property type="entry name" value="V5TPXLIKE"/>
</dbReference>
<feature type="region of interest" description="Disordered" evidence="3">
    <location>
        <begin position="115"/>
        <end position="193"/>
    </location>
</feature>
<keyword evidence="4" id="KW-0732">Signal</keyword>
<organism evidence="7 8">
    <name type="scientific">Andreprevotia lacus DSM 23236</name>
    <dbReference type="NCBI Taxonomy" id="1121001"/>
    <lineage>
        <taxon>Bacteria</taxon>
        <taxon>Pseudomonadati</taxon>
        <taxon>Pseudomonadota</taxon>
        <taxon>Betaproteobacteria</taxon>
        <taxon>Neisseriales</taxon>
        <taxon>Chitinibacteraceae</taxon>
        <taxon>Andreprevotia</taxon>
    </lineage>
</organism>
<feature type="compositionally biased region" description="Pro residues" evidence="3">
    <location>
        <begin position="141"/>
        <end position="191"/>
    </location>
</feature>
<sequence>MRYLSGPVRGPLTQALAVLGMLGCVAAAHAASQVCLYQDINYQGAAYCVTGNGKANLPASWNDRISSAKVPAGTSITLFEHTNQGGRSLLLTKDEPNFVQRSFNDLASSFVLNTSATPTATPLPTATPKPTTAPTATPKPTATPLPTATPKPTATPTPRPTLAPTPRPTATPVPTLAPTPTPSPTPQPTATPVPNAVVAPLPNSTQFNPACSPAVVIDIQDPDGFKPLSDQVPVTALPAVIQQLARNDCAILYKTPSEVPAQPGTIFLTIKAMDGVAYTAGSQITLSSTYVHDKSLQEMLGVLAHEITHIYQQNDSDAQHVDGFGGIIEGVADYVRYKTGYKTLANRHAGGSWKDGYDTTAFFIDWLNQNYADFAYKLNQSLSSTDRQQWTTDFFVRQTGQSVDALWAQYQQYLTGSNLPTTGPVCFYSDINYQGRVFCSDVATADTVSSWDNVVSSVKVQSGYQVDLFADNGQAGSKLSLTGDAANLVSLNFNDLASSYIVSKAAVTPVPAGVLTSDTAAAQELLARHNAVRAGENAGLPNMAWSDGLAAVAQRWADNLAATNSCDLQHSGSNSSFEGHGVGENLFGGWVSPGGPGYFWTPTQVVDSWANEKPDYSFVTKSCASGKVCGHYTQVVWKSSTTLGCGRAKCGSSKEVWVCNYSPPGNYAGQNPY</sequence>
<dbReference type="InterPro" id="IPR001064">
    <property type="entry name" value="Beta/gamma_crystallin"/>
</dbReference>
<evidence type="ECO:0000256" key="4">
    <source>
        <dbReference type="SAM" id="SignalP"/>
    </source>
</evidence>
<evidence type="ECO:0000256" key="2">
    <source>
        <dbReference type="ARBA" id="ARBA00022737"/>
    </source>
</evidence>
<accession>A0A1W1XF26</accession>
<feature type="signal peptide" evidence="4">
    <location>
        <begin position="1"/>
        <end position="30"/>
    </location>
</feature>
<dbReference type="FunFam" id="3.40.33.10:FF:000004">
    <property type="entry name" value="CAP, cysteine-rich secretory protein, antigen 5"/>
    <property type="match status" value="1"/>
</dbReference>
<comment type="similarity">
    <text evidence="1">Belongs to the beta/gamma-crystallin family.</text>
</comment>
<dbReference type="PROSITE" id="PS51257">
    <property type="entry name" value="PROKAR_LIPOPROTEIN"/>
    <property type="match status" value="1"/>
</dbReference>
<dbReference type="SMART" id="SM00247">
    <property type="entry name" value="XTALbg"/>
    <property type="match status" value="1"/>
</dbReference>
<dbReference type="EMBL" id="FWXD01000006">
    <property type="protein sequence ID" value="SMC22364.1"/>
    <property type="molecule type" value="Genomic_DNA"/>
</dbReference>
<feature type="chain" id="PRO_5012235676" evidence="4">
    <location>
        <begin position="31"/>
        <end position="673"/>
    </location>
</feature>
<dbReference type="InterPro" id="IPR001283">
    <property type="entry name" value="CRISP-related"/>
</dbReference>
<dbReference type="Gene3D" id="2.60.20.10">
    <property type="entry name" value="Crystallins"/>
    <property type="match status" value="2"/>
</dbReference>
<dbReference type="GO" id="GO:0005576">
    <property type="term" value="C:extracellular region"/>
    <property type="evidence" value="ECO:0007669"/>
    <property type="project" value="InterPro"/>
</dbReference>
<dbReference type="Proteomes" id="UP000192761">
    <property type="component" value="Unassembled WGS sequence"/>
</dbReference>
<feature type="compositionally biased region" description="Low complexity" evidence="3">
    <location>
        <begin position="115"/>
        <end position="140"/>
    </location>
</feature>
<dbReference type="Gene3D" id="3.40.33.10">
    <property type="entry name" value="CAP"/>
    <property type="match status" value="1"/>
</dbReference>
<dbReference type="STRING" id="1121001.SAMN02745857_01399"/>
<dbReference type="SMART" id="SM00198">
    <property type="entry name" value="SCP"/>
    <property type="match status" value="1"/>
</dbReference>
<keyword evidence="8" id="KW-1185">Reference proteome</keyword>
<dbReference type="InterPro" id="IPR011024">
    <property type="entry name" value="G_crystallin-like"/>
</dbReference>
<dbReference type="InterPro" id="IPR035940">
    <property type="entry name" value="CAP_sf"/>
</dbReference>
<dbReference type="InterPro" id="IPR007541">
    <property type="entry name" value="Uncharacterised_BSP"/>
</dbReference>
<reference evidence="7 8" key="1">
    <citation type="submission" date="2017-04" db="EMBL/GenBank/DDBJ databases">
        <authorList>
            <person name="Afonso C.L."/>
            <person name="Miller P.J."/>
            <person name="Scott M.A."/>
            <person name="Spackman E."/>
            <person name="Goraichik I."/>
            <person name="Dimitrov K.M."/>
            <person name="Suarez D.L."/>
            <person name="Swayne D.E."/>
        </authorList>
    </citation>
    <scope>NUCLEOTIDE SEQUENCE [LARGE SCALE GENOMIC DNA]</scope>
    <source>
        <strain evidence="7 8">DSM 23236</strain>
    </source>
</reference>
<evidence type="ECO:0000256" key="1">
    <source>
        <dbReference type="ARBA" id="ARBA00009646"/>
    </source>
</evidence>
<evidence type="ECO:0000256" key="3">
    <source>
        <dbReference type="SAM" id="MobiDB-lite"/>
    </source>
</evidence>